<dbReference type="GO" id="GO:0016491">
    <property type="term" value="F:oxidoreductase activity"/>
    <property type="evidence" value="ECO:0007669"/>
    <property type="project" value="InterPro"/>
</dbReference>
<dbReference type="Pfam" id="PF00109">
    <property type="entry name" value="ketoacyl-synt"/>
    <property type="match status" value="1"/>
</dbReference>
<feature type="region of interest" description="N-terminal hotdog fold" evidence="7">
    <location>
        <begin position="907"/>
        <end position="1036"/>
    </location>
</feature>
<gene>
    <name evidence="12" type="ORF">BO94DRAFT_585895</name>
</gene>
<dbReference type="SMART" id="SM00827">
    <property type="entry name" value="PKS_AT"/>
    <property type="match status" value="1"/>
</dbReference>
<dbReference type="InterPro" id="IPR036291">
    <property type="entry name" value="NAD(P)-bd_dom_sf"/>
</dbReference>
<evidence type="ECO:0000256" key="7">
    <source>
        <dbReference type="PROSITE-ProRule" id="PRU01363"/>
    </source>
</evidence>
<dbReference type="CDD" id="cd00833">
    <property type="entry name" value="PKS"/>
    <property type="match status" value="1"/>
</dbReference>
<dbReference type="InterPro" id="IPR049552">
    <property type="entry name" value="PKS_DH_N"/>
</dbReference>
<dbReference type="CDD" id="cd05195">
    <property type="entry name" value="enoyl_red"/>
    <property type="match status" value="1"/>
</dbReference>
<dbReference type="InterPro" id="IPR029063">
    <property type="entry name" value="SAM-dependent_MTases_sf"/>
</dbReference>
<dbReference type="SMART" id="SM00825">
    <property type="entry name" value="PKS_KS"/>
    <property type="match status" value="1"/>
</dbReference>
<dbReference type="GO" id="GO:0004312">
    <property type="term" value="F:fatty acid synthase activity"/>
    <property type="evidence" value="ECO:0007669"/>
    <property type="project" value="TreeGrafter"/>
</dbReference>
<evidence type="ECO:0000259" key="10">
    <source>
        <dbReference type="PROSITE" id="PS52004"/>
    </source>
</evidence>
<dbReference type="InterPro" id="IPR011032">
    <property type="entry name" value="GroES-like_sf"/>
</dbReference>
<dbReference type="InterPro" id="IPR042104">
    <property type="entry name" value="PKS_dehydratase_sf"/>
</dbReference>
<dbReference type="Gene3D" id="3.40.50.150">
    <property type="entry name" value="Vaccinia Virus protein VP39"/>
    <property type="match status" value="1"/>
</dbReference>
<dbReference type="Pfam" id="PF21089">
    <property type="entry name" value="PKS_DH_N"/>
    <property type="match status" value="1"/>
</dbReference>
<dbReference type="InterPro" id="IPR013154">
    <property type="entry name" value="ADH-like_N"/>
</dbReference>
<dbReference type="SUPFAM" id="SSF52151">
    <property type="entry name" value="FabD/lysophospholipase-like"/>
    <property type="match status" value="1"/>
</dbReference>
<dbReference type="InterPro" id="IPR032821">
    <property type="entry name" value="PKS_assoc"/>
</dbReference>
<dbReference type="GO" id="GO:0031177">
    <property type="term" value="F:phosphopantetheine binding"/>
    <property type="evidence" value="ECO:0007669"/>
    <property type="project" value="InterPro"/>
</dbReference>
<dbReference type="RefSeq" id="XP_025467555.1">
    <property type="nucleotide sequence ID" value="XM_025615723.1"/>
</dbReference>
<dbReference type="InterPro" id="IPR016035">
    <property type="entry name" value="Acyl_Trfase/lysoPLipase"/>
</dbReference>
<dbReference type="InterPro" id="IPR020806">
    <property type="entry name" value="PKS_PP-bd"/>
</dbReference>
<evidence type="ECO:0000256" key="2">
    <source>
        <dbReference type="ARBA" id="ARBA00022553"/>
    </source>
</evidence>
<keyword evidence="1" id="KW-0596">Phosphopantetheine</keyword>
<dbReference type="SUPFAM" id="SSF53901">
    <property type="entry name" value="Thiolase-like"/>
    <property type="match status" value="1"/>
</dbReference>
<dbReference type="OrthoDB" id="329835at2759"/>
<protein>
    <submittedName>
        <fullName evidence="12">Uncharacterized protein</fullName>
    </submittedName>
</protein>
<dbReference type="Gene3D" id="3.90.180.10">
    <property type="entry name" value="Medium-chain alcohol dehydrogenases, catalytic domain"/>
    <property type="match status" value="1"/>
</dbReference>
<comment type="caution">
    <text evidence="12">The sequence shown here is derived from an EMBL/GenBank/DDBJ whole genome shotgun (WGS) entry which is preliminary data.</text>
</comment>
<feature type="compositionally biased region" description="Polar residues" evidence="8">
    <location>
        <begin position="10"/>
        <end position="20"/>
    </location>
</feature>
<evidence type="ECO:0000256" key="3">
    <source>
        <dbReference type="ARBA" id="ARBA00022679"/>
    </source>
</evidence>
<dbReference type="EMBL" id="MSFK01000014">
    <property type="protein sequence ID" value="PWY87347.1"/>
    <property type="molecule type" value="Genomic_DNA"/>
</dbReference>
<keyword evidence="6" id="KW-0012">Acyltransferase</keyword>
<dbReference type="PROSITE" id="PS52019">
    <property type="entry name" value="PKS_MFAS_DH"/>
    <property type="match status" value="1"/>
</dbReference>
<dbReference type="PANTHER" id="PTHR43775">
    <property type="entry name" value="FATTY ACID SYNTHASE"/>
    <property type="match status" value="1"/>
</dbReference>
<proteinExistence type="predicted"/>
<evidence type="ECO:0000259" key="11">
    <source>
        <dbReference type="PROSITE" id="PS52019"/>
    </source>
</evidence>
<dbReference type="InterPro" id="IPR036736">
    <property type="entry name" value="ACP-like_sf"/>
</dbReference>
<dbReference type="InterPro" id="IPR016036">
    <property type="entry name" value="Malonyl_transacylase_ACP-bd"/>
</dbReference>
<dbReference type="InterPro" id="IPR013968">
    <property type="entry name" value="PKS_KR"/>
</dbReference>
<feature type="active site" description="Proton donor; for dehydratase activity" evidence="7">
    <location>
        <position position="1108"/>
    </location>
</feature>
<dbReference type="GeneID" id="37117866"/>
<sequence>MRVDVASPVLDTTNGLTPESSDSDETGASINGHGEQGIHDSVPGFIPIAICGMACRLPGGIRSPEQMWNFLLNKGDARSRVPESRYNIDAYYSPVDKPGSIKTQYGYFLDDDLSKADGSLFTMSPMELGRCDPQQRLMLEVARECIEDAGEVDWKGTRTGVYMGNFGEDWSEMSDKESQQYGVYRLAGLGDFALANRVSYEMDLQGPSMTIRTACSSSLVALNEACLAIARGDCKSAIVGGASLILTPTMSIKLTEQGVLSPDASCKTFSADANGYGRAEAINAVYVKPLTDAIRAGNPVRAVIRGTATNSDGKTPGMTYPSVEAQEALIRRAYTIAGIADYAATPFLELHGTGTVVGDRIETNAVAKVFGDSGTYIGSVKPNLGHSEGASGLTSVIQAVLALENRIIPPNIKFTLPNPSIPFQPAKLQVPVEATPWPESRMERISVNSFGIGGSNAHVILDSASAHNASPRREEASDHPQLLVLSASSPASLETMIEDYRAYLSNHAEAIEDLAFTLANRREHLPYRAFVVASREQPGSASAIAKPAPTPNVVMVFTGQGAQWPQMGRDLLRSNAVFRASIKGLDQHLKGLGAAGPTWTIEAELRKPAKTSKLGTAELSQPLCTAIQIALVDSLAAVGIVPDAVVGHSNGEIAGAYAAGALTAAEAITAAFHRRAIAQRQTRPGAMAAIGMSWEEVKEFLVPTVGVACENSPKSVTLSGDADKVEAVVSKIQKSRPDVLARLLKVDKAYHSYHMAEVGGDYYNLVGPNVLGQSPAKLFFSSVTGKLLSENEALGARICRHSIGKNAVFLEVGPHSALAGPVRQILSDNSSTAPYVAAMLRQQSCTDALLSAIGKLYTLHVSIDFAAMFPTGTCLPDLPRYAWNYEKSYWHETRVTREWRQRQHGYHDLLGVKATECTDFEPVWRNMFHVDNAPWVRDHKVNDDIVFPFAGYVAMAGEAVRQVTGVQDGFQVRNVLATTALVVNEGKPVEMVTTLRRHRLTHSDDSEWWEFTIGSHNGHVWTRHCTGQVRDQVGSLGPGEAIPQLPRKIGSRQWYDVLRRGGLEFGPRFQCMEDIRSSTNFPGRSTAHIQNHGQGDESMYHLHPVVIDASLQLLVCAAAYGLGLKHRNNVATGVGALSITRCSSNLVASASAAFTYNGSVSGEGQCIGDGQVVLRMSGVRHTVLEAPETGDTHAAAHQVWGPHIDLVNPGSLLKPSIDKAMYMPTLNELAQLCMLRSWKSIAGLQANLPHLQKYQAWLDTEIHSREPLSPAWKHLDEKGLLDRINTRVKHLSETPAAPAAAAISLVSSASKSLLSGEREVFDLLDEGDTGINLHSFIEDFDPSLLLHVLAHSRPNLRILELGAGSGARTSKILAHLESFYSKYTVSDPSSSLITTAKERLQGVQNLEFTTFDISKDLEEQDFGERQYDLIIATNALYKTESLGASLTNARKLLHPRRRLVLQELCPSSKWINYIFGLLRGWWLGAEDGRTSEPYVDMKRWERELEKAGFDGFDTVVPDSDEPFQLTAAVVAWPKPAVDVVKKVTLLAADNASDLGPMLEELQKQNYQISRCTIHGRPPAGQDVISLLDQNAPFFEELTAGTFDRLRAFLAGLGPRLPGRLGDLRWSRQPVKQLVGNQVEVEVFSAGLNYQDVLVATGALELPVPVFGLEASGVVHRTGPEVKHLQVGERVMGLVQGALSSVVQASEMLFAPIPDQLSFNEAATLPFSYATALYILTEIGHVEAGQSILIHQGCSGVGLAAIQLGQIIGAEIFATVGNDNQLSYLVETFGLPRDHLFLDANGLWVDGIKAQTQGRGVDVVLNSIAGESLHASWRCVAEFGRMIELGKKDILGAGKLDMDVFLLNRSYCYVDVDRIRAGKPSTIARLLRDTLDFYRKGLIQPIHPVQIFGASGILDAFSDVQRSEHTGKTVVELRQSGETNLLPLDVAKRRMTPQFNSSSSYLLVGGLGGLGRTVAIWMVEHGARHLIFLSRNAGSGPQDQSFVHELATMGCEAHLVKGSVSDMAAVTQAIQVSTAPLKGVLQMSTVLRDQAYPKMTWDDWSAATSPKIQGTWNLHNATVAAGIDLDFFVLFSSISGIIGQPGQANYASANTFLDAFHEYRSGLGLASSVLQLGPVDDVGVFYGNDDMLRQLKSAGFYCIRGKEVLDALVLATSHPTSFSVGLRSTTSLDSENNRLVWRKDPRMAVYRNNSGGGAAGGDGAAAAHNELKGLLATARADPSALEKPETIELLAREIGRKVLGLLLKPEEDLNTSLGLADLGMDSLVAIEMRTWWKQTFRFDISVLEMLGMGTLEVLGKHAAEGLRRPFEQ</sequence>
<feature type="domain" description="PKS/mFAS DH" evidence="11">
    <location>
        <begin position="907"/>
        <end position="1190"/>
    </location>
</feature>
<dbReference type="PROSITE" id="PS50075">
    <property type="entry name" value="CARRIER"/>
    <property type="match status" value="1"/>
</dbReference>
<evidence type="ECO:0000256" key="8">
    <source>
        <dbReference type="SAM" id="MobiDB-lite"/>
    </source>
</evidence>
<dbReference type="GO" id="GO:0006633">
    <property type="term" value="P:fatty acid biosynthetic process"/>
    <property type="evidence" value="ECO:0007669"/>
    <property type="project" value="TreeGrafter"/>
</dbReference>
<dbReference type="CDD" id="cd02440">
    <property type="entry name" value="AdoMet_MTases"/>
    <property type="match status" value="1"/>
</dbReference>
<dbReference type="Gene3D" id="3.40.50.720">
    <property type="entry name" value="NAD(P)-binding Rossmann-like Domain"/>
    <property type="match status" value="1"/>
</dbReference>
<dbReference type="InterPro" id="IPR057326">
    <property type="entry name" value="KR_dom"/>
</dbReference>
<dbReference type="Gene3D" id="3.40.366.10">
    <property type="entry name" value="Malonyl-Coenzyme A Acyl Carrier Protein, domain 2"/>
    <property type="match status" value="1"/>
</dbReference>
<dbReference type="Proteomes" id="UP000246702">
    <property type="component" value="Unassembled WGS sequence"/>
</dbReference>
<dbReference type="InterPro" id="IPR014030">
    <property type="entry name" value="Ketoacyl_synth_N"/>
</dbReference>
<dbReference type="InterPro" id="IPR049551">
    <property type="entry name" value="PKS_DH_C"/>
</dbReference>
<dbReference type="InterPro" id="IPR013149">
    <property type="entry name" value="ADH-like_C"/>
</dbReference>
<dbReference type="SUPFAM" id="SSF50129">
    <property type="entry name" value="GroES-like"/>
    <property type="match status" value="1"/>
</dbReference>
<dbReference type="InterPro" id="IPR016039">
    <property type="entry name" value="Thiolase-like"/>
</dbReference>
<evidence type="ECO:0000256" key="4">
    <source>
        <dbReference type="ARBA" id="ARBA00022857"/>
    </source>
</evidence>
<dbReference type="SMART" id="SM00823">
    <property type="entry name" value="PKS_PP"/>
    <property type="match status" value="1"/>
</dbReference>
<dbReference type="InterPro" id="IPR050091">
    <property type="entry name" value="PKS_NRPS_Biosynth_Enz"/>
</dbReference>
<dbReference type="PANTHER" id="PTHR43775:SF28">
    <property type="entry name" value="SYNTHASE, PUTATIVE-RELATED"/>
    <property type="match status" value="1"/>
</dbReference>
<keyword evidence="13" id="KW-1185">Reference proteome</keyword>
<feature type="active site" description="Proton acceptor; for dehydratase activity" evidence="7">
    <location>
        <position position="939"/>
    </location>
</feature>
<dbReference type="InterPro" id="IPR014031">
    <property type="entry name" value="Ketoacyl_synth_C"/>
</dbReference>
<organism evidence="12 13">
    <name type="scientific">Aspergillus sclerotioniger CBS 115572</name>
    <dbReference type="NCBI Taxonomy" id="1450535"/>
    <lineage>
        <taxon>Eukaryota</taxon>
        <taxon>Fungi</taxon>
        <taxon>Dikarya</taxon>
        <taxon>Ascomycota</taxon>
        <taxon>Pezizomycotina</taxon>
        <taxon>Eurotiomycetes</taxon>
        <taxon>Eurotiomycetidae</taxon>
        <taxon>Eurotiales</taxon>
        <taxon>Aspergillaceae</taxon>
        <taxon>Aspergillus</taxon>
        <taxon>Aspergillus subgen. Circumdati</taxon>
    </lineage>
</organism>
<dbReference type="InterPro" id="IPR020807">
    <property type="entry name" value="PKS_DH"/>
</dbReference>
<dbReference type="Pfam" id="PF00550">
    <property type="entry name" value="PP-binding"/>
    <property type="match status" value="1"/>
</dbReference>
<dbReference type="Pfam" id="PF00698">
    <property type="entry name" value="Acyl_transf_1"/>
    <property type="match status" value="1"/>
</dbReference>
<feature type="domain" description="Carrier" evidence="9">
    <location>
        <begin position="2244"/>
        <end position="2321"/>
    </location>
</feature>
<dbReference type="PROSITE" id="PS52004">
    <property type="entry name" value="KS3_2"/>
    <property type="match status" value="1"/>
</dbReference>
<dbReference type="SMART" id="SM00826">
    <property type="entry name" value="PKS_DH"/>
    <property type="match status" value="1"/>
</dbReference>
<dbReference type="Gene3D" id="3.10.129.110">
    <property type="entry name" value="Polyketide synthase dehydratase"/>
    <property type="match status" value="1"/>
</dbReference>
<evidence type="ECO:0000313" key="12">
    <source>
        <dbReference type="EMBL" id="PWY87347.1"/>
    </source>
</evidence>
<dbReference type="Pfam" id="PF16197">
    <property type="entry name" value="KAsynt_C_assoc"/>
    <property type="match status" value="1"/>
</dbReference>
<dbReference type="Pfam" id="PF14765">
    <property type="entry name" value="PS-DH"/>
    <property type="match status" value="1"/>
</dbReference>
<dbReference type="GO" id="GO:0044550">
    <property type="term" value="P:secondary metabolite biosynthetic process"/>
    <property type="evidence" value="ECO:0007669"/>
    <property type="project" value="UniProtKB-ARBA"/>
</dbReference>
<keyword evidence="5" id="KW-0511">Multifunctional enzyme</keyword>
<evidence type="ECO:0000256" key="5">
    <source>
        <dbReference type="ARBA" id="ARBA00023268"/>
    </source>
</evidence>
<keyword evidence="3" id="KW-0808">Transferase</keyword>
<dbReference type="SUPFAM" id="SSF53335">
    <property type="entry name" value="S-adenosyl-L-methionine-dependent methyltransferases"/>
    <property type="match status" value="1"/>
</dbReference>
<evidence type="ECO:0000256" key="1">
    <source>
        <dbReference type="ARBA" id="ARBA00022450"/>
    </source>
</evidence>
<dbReference type="Gene3D" id="3.40.47.10">
    <property type="match status" value="1"/>
</dbReference>
<evidence type="ECO:0000259" key="9">
    <source>
        <dbReference type="PROSITE" id="PS50075"/>
    </source>
</evidence>
<keyword evidence="2" id="KW-0597">Phosphoprotein</keyword>
<dbReference type="SUPFAM" id="SSF55048">
    <property type="entry name" value="Probable ACP-binding domain of malonyl-CoA ACP transacylase"/>
    <property type="match status" value="1"/>
</dbReference>
<keyword evidence="4" id="KW-0521">NADP</keyword>
<evidence type="ECO:0000256" key="6">
    <source>
        <dbReference type="ARBA" id="ARBA00023315"/>
    </source>
</evidence>
<evidence type="ECO:0000313" key="13">
    <source>
        <dbReference type="Proteomes" id="UP000246702"/>
    </source>
</evidence>
<dbReference type="STRING" id="1450535.A0A317WQE3"/>
<dbReference type="Pfam" id="PF08240">
    <property type="entry name" value="ADH_N"/>
    <property type="match status" value="1"/>
</dbReference>
<dbReference type="Pfam" id="PF02801">
    <property type="entry name" value="Ketoacyl-synt_C"/>
    <property type="match status" value="1"/>
</dbReference>
<name>A0A317WQE3_9EURO</name>
<dbReference type="Pfam" id="PF13489">
    <property type="entry name" value="Methyltransf_23"/>
    <property type="match status" value="1"/>
</dbReference>
<dbReference type="Pfam" id="PF08659">
    <property type="entry name" value="KR"/>
    <property type="match status" value="1"/>
</dbReference>
<dbReference type="InterPro" id="IPR020841">
    <property type="entry name" value="PKS_Beta-ketoAc_synthase_dom"/>
</dbReference>
<dbReference type="InterPro" id="IPR014043">
    <property type="entry name" value="Acyl_transferase_dom"/>
</dbReference>
<dbReference type="SUPFAM" id="SSF51735">
    <property type="entry name" value="NAD(P)-binding Rossmann-fold domains"/>
    <property type="match status" value="2"/>
</dbReference>
<feature type="domain" description="Ketosynthase family 3 (KS3)" evidence="10">
    <location>
        <begin position="45"/>
        <end position="463"/>
    </location>
</feature>
<dbReference type="InterPro" id="IPR049900">
    <property type="entry name" value="PKS_mFAS_DH"/>
</dbReference>
<dbReference type="SMART" id="SM00822">
    <property type="entry name" value="PKS_KR"/>
    <property type="match status" value="1"/>
</dbReference>
<dbReference type="SUPFAM" id="SSF47336">
    <property type="entry name" value="ACP-like"/>
    <property type="match status" value="1"/>
</dbReference>
<dbReference type="Pfam" id="PF00107">
    <property type="entry name" value="ADH_zinc_N"/>
    <property type="match status" value="1"/>
</dbReference>
<dbReference type="InterPro" id="IPR009081">
    <property type="entry name" value="PP-bd_ACP"/>
</dbReference>
<feature type="region of interest" description="Disordered" evidence="8">
    <location>
        <begin position="1"/>
        <end position="36"/>
    </location>
</feature>
<feature type="region of interest" description="C-terminal hotdog fold" evidence="7">
    <location>
        <begin position="1046"/>
        <end position="1190"/>
    </location>
</feature>
<dbReference type="SMART" id="SM00829">
    <property type="entry name" value="PKS_ER"/>
    <property type="match status" value="1"/>
</dbReference>
<accession>A0A317WQE3</accession>
<dbReference type="InterPro" id="IPR001227">
    <property type="entry name" value="Ac_transferase_dom_sf"/>
</dbReference>
<dbReference type="InterPro" id="IPR020843">
    <property type="entry name" value="ER"/>
</dbReference>
<reference evidence="12 13" key="1">
    <citation type="submission" date="2016-12" db="EMBL/GenBank/DDBJ databases">
        <title>The genomes of Aspergillus section Nigri reveals drivers in fungal speciation.</title>
        <authorList>
            <consortium name="DOE Joint Genome Institute"/>
            <person name="Vesth T.C."/>
            <person name="Nybo J."/>
            <person name="Theobald S."/>
            <person name="Brandl J."/>
            <person name="Frisvad J.C."/>
            <person name="Nielsen K.F."/>
            <person name="Lyhne E.K."/>
            <person name="Kogle M.E."/>
            <person name="Kuo A."/>
            <person name="Riley R."/>
            <person name="Clum A."/>
            <person name="Nolan M."/>
            <person name="Lipzen A."/>
            <person name="Salamov A."/>
            <person name="Henrissat B."/>
            <person name="Wiebenga A."/>
            <person name="De Vries R.P."/>
            <person name="Grigoriev I.V."/>
            <person name="Mortensen U.H."/>
            <person name="Andersen M.R."/>
            <person name="Baker S.E."/>
        </authorList>
    </citation>
    <scope>NUCLEOTIDE SEQUENCE [LARGE SCALE GENOMIC DNA]</scope>
    <source>
        <strain evidence="12 13">CBS 115572</strain>
    </source>
</reference>